<evidence type="ECO:0000256" key="1">
    <source>
        <dbReference type="ARBA" id="ARBA00006987"/>
    </source>
</evidence>
<dbReference type="EMBL" id="CP097331">
    <property type="protein sequence ID" value="URF07634.1"/>
    <property type="molecule type" value="Genomic_DNA"/>
</dbReference>
<dbReference type="SUPFAM" id="SSF53850">
    <property type="entry name" value="Periplasmic binding protein-like II"/>
    <property type="match status" value="1"/>
</dbReference>
<reference evidence="2" key="1">
    <citation type="journal article" date="2022" name="Microbiol. Resour. Announc.">
        <title>Genome Sequence of Cupriavidus campinensis Strain G5, a Member of a Bacterial Consortium Capable of Polyethylene Degradation.</title>
        <authorList>
            <person name="Schneider B."/>
            <person name="Pfeiffer F."/>
            <person name="Dyall-Smith M."/>
            <person name="Kunte H.J."/>
        </authorList>
    </citation>
    <scope>NUCLEOTIDE SEQUENCE</scope>
    <source>
        <strain evidence="2">G5</strain>
    </source>
</reference>
<dbReference type="CDD" id="cd07012">
    <property type="entry name" value="PBP2_Bug_TTT"/>
    <property type="match status" value="1"/>
</dbReference>
<dbReference type="Proteomes" id="UP001056132">
    <property type="component" value="Chromosome 2"/>
</dbReference>
<dbReference type="Pfam" id="PF03401">
    <property type="entry name" value="TctC"/>
    <property type="match status" value="1"/>
</dbReference>
<dbReference type="Gene3D" id="3.40.190.10">
    <property type="entry name" value="Periplasmic binding protein-like II"/>
    <property type="match status" value="1"/>
</dbReference>
<comment type="similarity">
    <text evidence="1">Belongs to the UPF0065 (bug) family.</text>
</comment>
<sequence>MPFPPVPPDRARRRLTHGLAGLAGLAVLPLFPRAACGADTTHLLVGYAAGGGADHIARLVADSLTTDGVPTIVENRPGAAGQIALHEVARATSGPRTLLLGTVGSVSIGPLLAAAPEPPATPLQPVAIVASTPHVLLASAGAPAAAQTLQARLAEARRRPGELAYASLGTHSSAHLVGELICQQAGVSMNHVPYPGSARALVDLQGGHVALLVSTLQAALPLMRQGKVRALAVTGAARSPLAPGVPTFEEAGVPGMRQDAWYGVLAAPSMPARACAALADRFTRLLRTPALQQRLGQDGAEPLALTGAQAADYLARDREVWRQAIGRVASRLA</sequence>
<dbReference type="InterPro" id="IPR042100">
    <property type="entry name" value="Bug_dom1"/>
</dbReference>
<dbReference type="InterPro" id="IPR005064">
    <property type="entry name" value="BUG"/>
</dbReference>
<dbReference type="Gene3D" id="3.40.190.150">
    <property type="entry name" value="Bordetella uptake gene, domain 1"/>
    <property type="match status" value="1"/>
</dbReference>
<dbReference type="RefSeq" id="WP_092301425.1">
    <property type="nucleotide sequence ID" value="NZ_CP097331.1"/>
</dbReference>
<evidence type="ECO:0000313" key="2">
    <source>
        <dbReference type="EMBL" id="URF07634.1"/>
    </source>
</evidence>
<accession>A0AAE9L5N4</accession>
<protein>
    <submittedName>
        <fullName evidence="2">Tripartite tricarboxylate transporter substrate binding protein</fullName>
    </submittedName>
</protein>
<evidence type="ECO:0000313" key="3">
    <source>
        <dbReference type="Proteomes" id="UP001056132"/>
    </source>
</evidence>
<dbReference type="PIRSF" id="PIRSF017082">
    <property type="entry name" value="YflP"/>
    <property type="match status" value="1"/>
</dbReference>
<dbReference type="KEGG" id="ccam:M5D45_20825"/>
<name>A0AAE9L5N4_9BURK</name>
<organism evidence="2 3">
    <name type="scientific">Cupriavidus campinensis</name>
    <dbReference type="NCBI Taxonomy" id="151783"/>
    <lineage>
        <taxon>Bacteria</taxon>
        <taxon>Pseudomonadati</taxon>
        <taxon>Pseudomonadota</taxon>
        <taxon>Betaproteobacteria</taxon>
        <taxon>Burkholderiales</taxon>
        <taxon>Burkholderiaceae</taxon>
        <taxon>Cupriavidus</taxon>
    </lineage>
</organism>
<dbReference type="AlphaFoldDB" id="A0AAE9L5N4"/>
<gene>
    <name evidence="2" type="ORF">M5D45_20825</name>
</gene>
<dbReference type="PANTHER" id="PTHR42928">
    <property type="entry name" value="TRICARBOXYLATE-BINDING PROTEIN"/>
    <property type="match status" value="1"/>
</dbReference>
<proteinExistence type="inferred from homology"/>
<dbReference type="PANTHER" id="PTHR42928:SF5">
    <property type="entry name" value="BLR1237 PROTEIN"/>
    <property type="match status" value="1"/>
</dbReference>
<reference evidence="2" key="2">
    <citation type="submission" date="2022-05" db="EMBL/GenBank/DDBJ databases">
        <authorList>
            <person name="Kunte H.-J."/>
        </authorList>
    </citation>
    <scope>NUCLEOTIDE SEQUENCE</scope>
    <source>
        <strain evidence="2">G5</strain>
    </source>
</reference>